<dbReference type="GO" id="GO:0016757">
    <property type="term" value="F:glycosyltransferase activity"/>
    <property type="evidence" value="ECO:0007669"/>
    <property type="project" value="InterPro"/>
</dbReference>
<evidence type="ECO:0000259" key="1">
    <source>
        <dbReference type="Pfam" id="PF00534"/>
    </source>
</evidence>
<gene>
    <name evidence="2" type="ORF">LCGC14_2478280</name>
</gene>
<accession>A0A0F9B888</accession>
<name>A0A0F9B888_9ZZZZ</name>
<dbReference type="AlphaFoldDB" id="A0A0F9B888"/>
<reference evidence="2" key="1">
    <citation type="journal article" date="2015" name="Nature">
        <title>Complex archaea that bridge the gap between prokaryotes and eukaryotes.</title>
        <authorList>
            <person name="Spang A."/>
            <person name="Saw J.H."/>
            <person name="Jorgensen S.L."/>
            <person name="Zaremba-Niedzwiedzka K."/>
            <person name="Martijn J."/>
            <person name="Lind A.E."/>
            <person name="van Eijk R."/>
            <person name="Schleper C."/>
            <person name="Guy L."/>
            <person name="Ettema T.J."/>
        </authorList>
    </citation>
    <scope>NUCLEOTIDE SEQUENCE</scope>
</reference>
<dbReference type="InterPro" id="IPR001296">
    <property type="entry name" value="Glyco_trans_1"/>
</dbReference>
<comment type="caution">
    <text evidence="2">The sequence shown here is derived from an EMBL/GenBank/DDBJ whole genome shotgun (WGS) entry which is preliminary data.</text>
</comment>
<protein>
    <recommendedName>
        <fullName evidence="1">Glycosyl transferase family 1 domain-containing protein</fullName>
    </recommendedName>
</protein>
<dbReference type="PANTHER" id="PTHR46656:SF3">
    <property type="entry name" value="PUTATIVE-RELATED"/>
    <property type="match status" value="1"/>
</dbReference>
<dbReference type="EMBL" id="LAZR01038975">
    <property type="protein sequence ID" value="KKL18164.1"/>
    <property type="molecule type" value="Genomic_DNA"/>
</dbReference>
<dbReference type="CDD" id="cd03801">
    <property type="entry name" value="GT4_PimA-like"/>
    <property type="match status" value="1"/>
</dbReference>
<dbReference type="Gene3D" id="3.40.50.11930">
    <property type="match status" value="1"/>
</dbReference>
<organism evidence="2">
    <name type="scientific">marine sediment metagenome</name>
    <dbReference type="NCBI Taxonomy" id="412755"/>
    <lineage>
        <taxon>unclassified sequences</taxon>
        <taxon>metagenomes</taxon>
        <taxon>ecological metagenomes</taxon>
    </lineage>
</organism>
<feature type="non-terminal residue" evidence="2">
    <location>
        <position position="354"/>
    </location>
</feature>
<feature type="domain" description="Glycosyl transferase family 1" evidence="1">
    <location>
        <begin position="234"/>
        <end position="318"/>
    </location>
</feature>
<dbReference type="PANTHER" id="PTHR46656">
    <property type="entry name" value="PUTATIVE-RELATED"/>
    <property type="match status" value="1"/>
</dbReference>
<dbReference type="Pfam" id="PF00534">
    <property type="entry name" value="Glycos_transf_1"/>
    <property type="match status" value="1"/>
</dbReference>
<proteinExistence type="predicted"/>
<dbReference type="SUPFAM" id="SSF53756">
    <property type="entry name" value="UDP-Glycosyltransferase/glycogen phosphorylase"/>
    <property type="match status" value="1"/>
</dbReference>
<evidence type="ECO:0000313" key="2">
    <source>
        <dbReference type="EMBL" id="KKL18164.1"/>
    </source>
</evidence>
<sequence length="354" mass="39960">MKYLWMSTSKNLTTGYGIVTNNLVERLRKKKVDIMLLGLQNLGHQKEEWNLPVMDGIYGNDSLEFYTKIYERDTLITLLDNWLPQYEWLPNYIKRLKLNHICHVTIYSDPLPPVLHNKIKDANFWVAPSKFVKGMLLDAGYDEKRIRYIPHGVNLKIFGKFSEDDIRKCKQMLDYQDKFVFLAIATNTGFEKNWQGLFYAYKVFLAQNPEAKKETVLHCHTSPNYPGGASYDLELLGKMFGISDNLRFIFGMNLNAGTPQEEIVKLYNASDCYVSATMGESFGLGLMEAMACGIPCIVSNNTTGPQLIGEPETGLLVELIKCSRDLFIIALCALIINSPGVSIAGTVSVPLGIK</sequence>
<dbReference type="Gene3D" id="3.40.50.2000">
    <property type="entry name" value="Glycogen Phosphorylase B"/>
    <property type="match status" value="1"/>
</dbReference>